<evidence type="ECO:0000313" key="2">
    <source>
        <dbReference type="Proteomes" id="UP000037432"/>
    </source>
</evidence>
<organism evidence="1 2">
    <name type="scientific">Streptomyces viridochromogenes</name>
    <dbReference type="NCBI Taxonomy" id="1938"/>
    <lineage>
        <taxon>Bacteria</taxon>
        <taxon>Bacillati</taxon>
        <taxon>Actinomycetota</taxon>
        <taxon>Actinomycetes</taxon>
        <taxon>Kitasatosporales</taxon>
        <taxon>Streptomycetaceae</taxon>
        <taxon>Streptomyces</taxon>
    </lineage>
</organism>
<dbReference type="AlphaFoldDB" id="A0A0J7ZGB3"/>
<reference evidence="1 2" key="1">
    <citation type="submission" date="2015-06" db="EMBL/GenBank/DDBJ databases">
        <authorList>
            <person name="Ju K.-S."/>
            <person name="Doroghazi J.R."/>
            <person name="Metcalf W.W."/>
        </authorList>
    </citation>
    <scope>NUCLEOTIDE SEQUENCE [LARGE SCALE GENOMIC DNA]</scope>
    <source>
        <strain evidence="1 2">NRRL 3414</strain>
    </source>
</reference>
<dbReference type="Proteomes" id="UP000037432">
    <property type="component" value="Unassembled WGS sequence"/>
</dbReference>
<proteinExistence type="predicted"/>
<comment type="caution">
    <text evidence="1">The sequence shown here is derived from an EMBL/GenBank/DDBJ whole genome shotgun (WGS) entry which is preliminary data.</text>
</comment>
<dbReference type="RefSeq" id="WP_048581564.1">
    <property type="nucleotide sequence ID" value="NZ_LFNT01000013.1"/>
</dbReference>
<protein>
    <submittedName>
        <fullName evidence="1">Uncharacterized protein</fullName>
    </submittedName>
</protein>
<name>A0A0J7ZGB3_STRVR</name>
<gene>
    <name evidence="1" type="ORF">ACM01_14275</name>
</gene>
<sequence length="293" mass="31791">MAETKQHSRRRALRREIAGTIGLLTDEQDFTAMRRYRTFVFDDYEPYLRQVEALLRSRADEGSHTTVALFDPEEYAEFCADTGLAPDAPASRTRFTAEVAATGPTLPYEGQPLATLARALIDEAVRRSTQEYASEFLSHIGPCATCGKDIGRAALARASELLLCIFSAAGPGDHRLVCRVSAAPEILVVGLRTDGDSQLEEPEVLELTTVLAFGIAAHNAGGLVMRTSAPGTNDRVYGWRLRGDGLQPFTAAEVFDAYRTDTEAGDIGVMEANVDYCEPPDLGEVGRPGGHTH</sequence>
<dbReference type="OrthoDB" id="3428054at2"/>
<dbReference type="EMBL" id="LFNT01000013">
    <property type="protein sequence ID" value="KMS74442.1"/>
    <property type="molecule type" value="Genomic_DNA"/>
</dbReference>
<accession>A0A0J7ZGB3</accession>
<evidence type="ECO:0000313" key="1">
    <source>
        <dbReference type="EMBL" id="KMS74442.1"/>
    </source>
</evidence>
<dbReference type="PATRIC" id="fig|1938.3.peg.4083"/>